<evidence type="ECO:0000256" key="1">
    <source>
        <dbReference type="ARBA" id="ARBA00005443"/>
    </source>
</evidence>
<dbReference type="STRING" id="1230905.A0A1G4JJS0"/>
<sequence>MVSERSNDRQELYESAVAFLRDSSVATAPLSKKVEFLKSKGLTSDEINQVIKDAEKVGNGGGDNASTPAGPTAGTTALETAPYYETMPPPLPARDWRDYFVMATATAGVCYGVYQLAKRYVIPNLVPEPRHKLEQDKQAIMEEFDKVEKLLTTIEQEQEAFKRQEAEKLDELDRTVTDLQTALDATSRTRERIETEFRMLKMEMTTLQGTVDKFISENSGSREFTKLNDEINSLKNLIKNNNVLRLKSPSEKSAVLSPAGQAAVTSIAPGATTVPSASEILAKMNIPKNTDADQPAWKKSREALAIPEWQKQSSQKERTPIPDWQKAMLNAESPSPEEEQAT</sequence>
<dbReference type="OrthoDB" id="5549158at2759"/>
<evidence type="ECO:0000256" key="11">
    <source>
        <dbReference type="SAM" id="Coils"/>
    </source>
</evidence>
<protein>
    <recommendedName>
        <fullName evidence="7 10">Peroxisomal membrane protein PEX14</fullName>
    </recommendedName>
    <alternativeName>
        <fullName evidence="8 10">Peroxin-14</fullName>
    </alternativeName>
</protein>
<dbReference type="PANTHER" id="PTHR23058">
    <property type="entry name" value="PEROXISOMAL MEMBRANE PROTEIN PEX14"/>
    <property type="match status" value="1"/>
</dbReference>
<evidence type="ECO:0000256" key="3">
    <source>
        <dbReference type="ARBA" id="ARBA00022927"/>
    </source>
</evidence>
<evidence type="ECO:0000256" key="7">
    <source>
        <dbReference type="ARBA" id="ARBA00029502"/>
    </source>
</evidence>
<dbReference type="Pfam" id="PF04695">
    <property type="entry name" value="Pex14_N"/>
    <property type="match status" value="1"/>
</dbReference>
<dbReference type="GO" id="GO:1990429">
    <property type="term" value="C:peroxisomal importomer complex"/>
    <property type="evidence" value="ECO:0007669"/>
    <property type="project" value="TreeGrafter"/>
</dbReference>
<accession>A0A1G4JJS0</accession>
<evidence type="ECO:0000256" key="6">
    <source>
        <dbReference type="ARBA" id="ARBA00023140"/>
    </source>
</evidence>
<keyword evidence="11" id="KW-0175">Coiled coil</keyword>
<evidence type="ECO:0000256" key="9">
    <source>
        <dbReference type="ARBA" id="ARBA00046271"/>
    </source>
</evidence>
<dbReference type="InterPro" id="IPR036388">
    <property type="entry name" value="WH-like_DNA-bd_sf"/>
</dbReference>
<feature type="region of interest" description="Disordered" evidence="12">
    <location>
        <begin position="306"/>
        <end position="342"/>
    </location>
</feature>
<evidence type="ECO:0000256" key="4">
    <source>
        <dbReference type="ARBA" id="ARBA00023010"/>
    </source>
</evidence>
<comment type="subcellular location">
    <subcellularLocation>
        <location evidence="9 10">Peroxisome membrane</location>
    </subcellularLocation>
</comment>
<keyword evidence="5 10" id="KW-0472">Membrane</keyword>
<dbReference type="PANTHER" id="PTHR23058:SF0">
    <property type="entry name" value="PEROXISOMAL MEMBRANE PROTEIN PEX14"/>
    <property type="match status" value="1"/>
</dbReference>
<feature type="domain" description="Peroxisome membrane anchor protein Pex14p N-terminal" evidence="13">
    <location>
        <begin position="8"/>
        <end position="52"/>
    </location>
</feature>
<evidence type="ECO:0000259" key="13">
    <source>
        <dbReference type="Pfam" id="PF04695"/>
    </source>
</evidence>
<dbReference type="SUPFAM" id="SSF140566">
    <property type="entry name" value="FlgN-like"/>
    <property type="match status" value="1"/>
</dbReference>
<organism evidence="14 15">
    <name type="scientific">Lachancea mirantina</name>
    <dbReference type="NCBI Taxonomy" id="1230905"/>
    <lineage>
        <taxon>Eukaryota</taxon>
        <taxon>Fungi</taxon>
        <taxon>Dikarya</taxon>
        <taxon>Ascomycota</taxon>
        <taxon>Saccharomycotina</taxon>
        <taxon>Saccharomycetes</taxon>
        <taxon>Saccharomycetales</taxon>
        <taxon>Saccharomycetaceae</taxon>
        <taxon>Lachancea</taxon>
    </lineage>
</organism>
<dbReference type="InterPro" id="IPR036679">
    <property type="entry name" value="FlgN-like_sf"/>
</dbReference>
<evidence type="ECO:0000256" key="8">
    <source>
        <dbReference type="ARBA" id="ARBA00029691"/>
    </source>
</evidence>
<feature type="coiled-coil region" evidence="11">
    <location>
        <begin position="130"/>
        <end position="196"/>
    </location>
</feature>
<evidence type="ECO:0000256" key="10">
    <source>
        <dbReference type="RuleBase" id="RU367032"/>
    </source>
</evidence>
<dbReference type="GO" id="GO:0005778">
    <property type="term" value="C:peroxisomal membrane"/>
    <property type="evidence" value="ECO:0007669"/>
    <property type="project" value="UniProtKB-SubCell"/>
</dbReference>
<comment type="function">
    <text evidence="10">Component of the PEX13-PEX14 docking complex, a translocon channel that specifically mediates the import of peroxisomal cargo proteins bound to PEX5 receptor. The PEX13-PEX14 docking complex forms a large import pore which can be opened to a diameter of about 9 nm. Mechanistically, PEX5 receptor along with cargo proteins associates with the PEX14 subunit of the PEX13-PEX14 docking complex in the cytosol, leading to the insertion of the receptor into the organelle membrane with the concomitant translocation of the cargo into the peroxisome matrix.</text>
</comment>
<evidence type="ECO:0000256" key="12">
    <source>
        <dbReference type="SAM" id="MobiDB-lite"/>
    </source>
</evidence>
<keyword evidence="2 10" id="KW-0813">Transport</keyword>
<dbReference type="AlphaFoldDB" id="A0A1G4JJS0"/>
<feature type="compositionally biased region" description="Low complexity" evidence="12">
    <location>
        <begin position="65"/>
        <end position="76"/>
    </location>
</feature>
<dbReference type="GO" id="GO:0005102">
    <property type="term" value="F:signaling receptor binding"/>
    <property type="evidence" value="ECO:0007669"/>
    <property type="project" value="TreeGrafter"/>
</dbReference>
<keyword evidence="6 10" id="KW-0576">Peroxisome</keyword>
<comment type="similarity">
    <text evidence="1 10">Belongs to the peroxin-14 family.</text>
</comment>
<evidence type="ECO:0000313" key="15">
    <source>
        <dbReference type="Proteomes" id="UP000191024"/>
    </source>
</evidence>
<dbReference type="GO" id="GO:0016560">
    <property type="term" value="P:protein import into peroxisome matrix, docking"/>
    <property type="evidence" value="ECO:0007669"/>
    <property type="project" value="UniProtKB-UniRule"/>
</dbReference>
<evidence type="ECO:0000256" key="5">
    <source>
        <dbReference type="ARBA" id="ARBA00023136"/>
    </source>
</evidence>
<dbReference type="InterPro" id="IPR006785">
    <property type="entry name" value="Pex14_N"/>
</dbReference>
<feature type="region of interest" description="Disordered" evidence="12">
    <location>
        <begin position="55"/>
        <end position="76"/>
    </location>
</feature>
<dbReference type="Gene3D" id="1.20.58.300">
    <property type="entry name" value="FlgN-like"/>
    <property type="match status" value="1"/>
</dbReference>
<dbReference type="Gene3D" id="1.10.10.10">
    <property type="entry name" value="Winged helix-like DNA-binding domain superfamily/Winged helix DNA-binding domain"/>
    <property type="match status" value="1"/>
</dbReference>
<keyword evidence="3 10" id="KW-0653">Protein transport</keyword>
<dbReference type="Proteomes" id="UP000191024">
    <property type="component" value="Chromosome E"/>
</dbReference>
<dbReference type="InterPro" id="IPR025655">
    <property type="entry name" value="PEX14"/>
</dbReference>
<reference evidence="14 15" key="1">
    <citation type="submission" date="2016-03" db="EMBL/GenBank/DDBJ databases">
        <authorList>
            <person name="Devillers H."/>
        </authorList>
    </citation>
    <scope>NUCLEOTIDE SEQUENCE [LARGE SCALE GENOMIC DNA]</scope>
    <source>
        <strain evidence="14">CBS 11717</strain>
    </source>
</reference>
<dbReference type="EMBL" id="LT598465">
    <property type="protein sequence ID" value="SCU90679.1"/>
    <property type="molecule type" value="Genomic_DNA"/>
</dbReference>
<keyword evidence="4" id="KW-0811">Translocation</keyword>
<keyword evidence="15" id="KW-1185">Reference proteome</keyword>
<proteinExistence type="inferred from homology"/>
<evidence type="ECO:0000256" key="2">
    <source>
        <dbReference type="ARBA" id="ARBA00022448"/>
    </source>
</evidence>
<gene>
    <name evidence="14" type="ORF">LAMI_0E03158G</name>
</gene>
<name>A0A1G4JJS0_9SACH</name>
<evidence type="ECO:0000313" key="14">
    <source>
        <dbReference type="EMBL" id="SCU90679.1"/>
    </source>
</evidence>